<dbReference type="STRING" id="497964.CfE428DRAFT_0433"/>
<evidence type="ECO:0000313" key="2">
    <source>
        <dbReference type="Proteomes" id="UP000005824"/>
    </source>
</evidence>
<sequence>MPEYPIHELADDIAHSLTPEEFDGAAQMALEFVDGLNHEIIQQRGVKLACCEGCGICCSLRIDVFAHEVFLIAHHIRNHFTAEETADLMVRLEAHVAKVGPLTPFEHVTQNIVCPLLQDGRCTVYAVRPHTCRRHHSQDLAACQYTFDHPDDLETPAAHDRDLFKALTGAMQHNAEVYFELGFDCTVYELGTALHEALSDPASWLSWRNHEEAFIHASVTPME</sequence>
<dbReference type="eggNOG" id="COG0727">
    <property type="taxonomic scope" value="Bacteria"/>
</dbReference>
<accession>B4CUS0</accession>
<dbReference type="InParanoid" id="B4CUS0"/>
<dbReference type="Pfam" id="PF03692">
    <property type="entry name" value="CxxCxxCC"/>
    <property type="match status" value="1"/>
</dbReference>
<dbReference type="EMBL" id="ABVL01000001">
    <property type="protein sequence ID" value="EDY22308.1"/>
    <property type="molecule type" value="Genomic_DNA"/>
</dbReference>
<dbReference type="Proteomes" id="UP000005824">
    <property type="component" value="Unassembled WGS sequence"/>
</dbReference>
<keyword evidence="2" id="KW-1185">Reference proteome</keyword>
<evidence type="ECO:0008006" key="3">
    <source>
        <dbReference type="Google" id="ProtNLM"/>
    </source>
</evidence>
<dbReference type="AlphaFoldDB" id="B4CUS0"/>
<proteinExistence type="predicted"/>
<name>B4CUS0_9BACT</name>
<gene>
    <name evidence="1" type="ORF">CfE428DRAFT_0433</name>
</gene>
<organism evidence="1 2">
    <name type="scientific">Chthoniobacter flavus Ellin428</name>
    <dbReference type="NCBI Taxonomy" id="497964"/>
    <lineage>
        <taxon>Bacteria</taxon>
        <taxon>Pseudomonadati</taxon>
        <taxon>Verrucomicrobiota</taxon>
        <taxon>Spartobacteria</taxon>
        <taxon>Chthoniobacterales</taxon>
        <taxon>Chthoniobacteraceae</taxon>
        <taxon>Chthoniobacter</taxon>
    </lineage>
</organism>
<dbReference type="InterPro" id="IPR005358">
    <property type="entry name" value="Puta_zinc/iron-chelating_dom"/>
</dbReference>
<reference evidence="1 2" key="1">
    <citation type="journal article" date="2011" name="J. Bacteriol.">
        <title>Genome sequence of Chthoniobacter flavus Ellin428, an aerobic heterotrophic soil bacterium.</title>
        <authorList>
            <person name="Kant R."/>
            <person name="van Passel M.W."/>
            <person name="Palva A."/>
            <person name="Lucas S."/>
            <person name="Lapidus A."/>
            <person name="Glavina Del Rio T."/>
            <person name="Dalin E."/>
            <person name="Tice H."/>
            <person name="Bruce D."/>
            <person name="Goodwin L."/>
            <person name="Pitluck S."/>
            <person name="Larimer F.W."/>
            <person name="Land M.L."/>
            <person name="Hauser L."/>
            <person name="Sangwan P."/>
            <person name="de Vos W.M."/>
            <person name="Janssen P.H."/>
            <person name="Smidt H."/>
        </authorList>
    </citation>
    <scope>NUCLEOTIDE SEQUENCE [LARGE SCALE GENOMIC DNA]</scope>
    <source>
        <strain evidence="1 2">Ellin428</strain>
    </source>
</reference>
<evidence type="ECO:0000313" key="1">
    <source>
        <dbReference type="EMBL" id="EDY22308.1"/>
    </source>
</evidence>
<comment type="caution">
    <text evidence="1">The sequence shown here is derived from an EMBL/GenBank/DDBJ whole genome shotgun (WGS) entry which is preliminary data.</text>
</comment>
<dbReference type="RefSeq" id="WP_006977760.1">
    <property type="nucleotide sequence ID" value="NZ_ABVL01000001.1"/>
</dbReference>
<protein>
    <recommendedName>
        <fullName evidence="3">YkgJ family cysteine cluster protein</fullName>
    </recommendedName>
</protein>